<evidence type="ECO:0000256" key="1">
    <source>
        <dbReference type="SAM" id="MobiDB-lite"/>
    </source>
</evidence>
<proteinExistence type="predicted"/>
<evidence type="ECO:0000259" key="2">
    <source>
        <dbReference type="Pfam" id="PF18582"/>
    </source>
</evidence>
<dbReference type="Gene3D" id="2.120.10.30">
    <property type="entry name" value="TolB, C-terminal domain"/>
    <property type="match status" value="1"/>
</dbReference>
<sequence>MVSTLDKNCFSRLWPFGLIICSLIFVLSAAEALAQTTVNYDIVYVKAPRFGDEQNTRVPEVFDPIRVEPGADLVLLHPDGSEEVLVAGGNGVVMDPYVSFDGKWVYYAKIHDQTNLNSQRRKAARSGADIFKINLETREIVQLTFQEWTPNTGVANWSSSPINANSGENYLGYGIYNLAPCPLPGGKIMFSSSRNGFLPNKSFTFPNLQLYVMDEDGKNVELIGHLNLGSALHPTVLKDGRVMFSSYEAQGNRSRRLWGIWAIWPDGRHWEPLMSAFNSPGGAFHWQTQLSDGSIVVTEYYNLNNNGFGSFFKFPATVPPGEIPFGDPIPSNNASVQVGYFSNGKPQNAHYSFPPFGVDTITKFANVGDSASPYIFGDESLGRAGKVTQPSGAPNNDLLLVYSPGPANSLNRPTNKPFYDMGLYIQTGGQAINDPRDLVLIKNDPNFNEQQPRAVVPYRDIYGVDEPVELPWLPNDGSLSTELPAGTPFGLIGTSSFYKRDTKPGKGQTAFDGLDPFNTYQNGASSNWGIQGSDAGKYSNSDIHAVRILSLEPTSHLSYGPNNIGGGGRNFKNTADERMRILGEIPLRKFDAQGNPILDPEGNPDTSFLAKIPADTPFTFQTIDKNGTALNTAQTWHQVRPGEVRTDCGGCHAHSQQPLDFSQTAAAQPGYAVHDLAHATPLIAKDSNGDPIVWTVDSGAVDVEYYRDIKPILQRSCVQCHSINGPAEAGLVLDDESLVGGYENTYNRLADDSGGQYGIPSLVTPYGWRQTNQSRYIRSLQSRRSLLTWKVFGERLDGWTNEDHPSAAVPGDASTLPGGGSNSEINRSDIDFTGTIMPPPGSGVPPLSEVEKMFIARWIDLGTPITRPEPGRQKSGWFGDDLRPTLVLSSPRAGVNPSGFDTIRVSAFDYYSGINGDSVGVFATFPIPEYGRAPGDNLVDLFQNVEGQVWEIKLPTPIDDLPYGEVIVQISDIEGNVTKVRRSFSVAGGS</sequence>
<protein>
    <recommendedName>
        <fullName evidence="2">Hydrazine synthase alpha subunit middle domain-containing protein</fullName>
    </recommendedName>
</protein>
<dbReference type="InterPro" id="IPR011042">
    <property type="entry name" value="6-blade_b-propeller_TolB-like"/>
</dbReference>
<dbReference type="Pfam" id="PF18582">
    <property type="entry name" value="HZS_alpha"/>
    <property type="match status" value="1"/>
</dbReference>
<organism evidence="3 4">
    <name type="scientific">Candidatus Nitronauta litoralis</name>
    <dbReference type="NCBI Taxonomy" id="2705533"/>
    <lineage>
        <taxon>Bacteria</taxon>
        <taxon>Pseudomonadati</taxon>
        <taxon>Nitrospinota/Tectimicrobiota group</taxon>
        <taxon>Nitrospinota</taxon>
        <taxon>Nitrospinia</taxon>
        <taxon>Nitrospinales</taxon>
        <taxon>Nitrospinaceae</taxon>
        <taxon>Candidatus Nitronauta</taxon>
    </lineage>
</organism>
<feature type="region of interest" description="Disordered" evidence="1">
    <location>
        <begin position="800"/>
        <end position="828"/>
    </location>
</feature>
<evidence type="ECO:0000313" key="3">
    <source>
        <dbReference type="EMBL" id="QPJ62450.1"/>
    </source>
</evidence>
<dbReference type="EMBL" id="CP048685">
    <property type="protein sequence ID" value="QPJ62450.1"/>
    <property type="molecule type" value="Genomic_DNA"/>
</dbReference>
<reference evidence="3 4" key="1">
    <citation type="submission" date="2020-02" db="EMBL/GenBank/DDBJ databases">
        <title>Genomic and physiological characterization of two novel Nitrospinaceae genera.</title>
        <authorList>
            <person name="Mueller A.J."/>
            <person name="Jung M.-Y."/>
            <person name="Strachan C.R."/>
            <person name="Herbold C.W."/>
            <person name="Kirkegaard R.H."/>
            <person name="Daims H."/>
        </authorList>
    </citation>
    <scope>NUCLEOTIDE SEQUENCE [LARGE SCALE GENOMIC DNA]</scope>
    <source>
        <strain evidence="3">EB</strain>
    </source>
</reference>
<dbReference type="KEGG" id="nli:G3M70_11440"/>
<dbReference type="AlphaFoldDB" id="A0A7T0G0E1"/>
<feature type="domain" description="Hydrazine synthase alpha subunit middle" evidence="2">
    <location>
        <begin position="544"/>
        <end position="652"/>
    </location>
</feature>
<dbReference type="Proteomes" id="UP000594688">
    <property type="component" value="Chromosome"/>
</dbReference>
<accession>A0A7T0G0E1</accession>
<dbReference type="InterPro" id="IPR040698">
    <property type="entry name" value="HZS_alpha_mid"/>
</dbReference>
<name>A0A7T0G0E1_9BACT</name>
<evidence type="ECO:0000313" key="4">
    <source>
        <dbReference type="Proteomes" id="UP000594688"/>
    </source>
</evidence>
<dbReference type="SUPFAM" id="SSF82171">
    <property type="entry name" value="DPP6 N-terminal domain-like"/>
    <property type="match status" value="1"/>
</dbReference>
<gene>
    <name evidence="3" type="ORF">G3M70_11440</name>
</gene>